<feature type="transmembrane region" description="Helical" evidence="1">
    <location>
        <begin position="6"/>
        <end position="27"/>
    </location>
</feature>
<accession>A0A508TEH5</accession>
<protein>
    <submittedName>
        <fullName evidence="2">Uncharacterized protein</fullName>
    </submittedName>
</protein>
<dbReference type="Proteomes" id="UP000328092">
    <property type="component" value="Unassembled WGS sequence"/>
</dbReference>
<keyword evidence="1" id="KW-0812">Transmembrane</keyword>
<gene>
    <name evidence="2" type="ORF">CI1B_37410</name>
</gene>
<evidence type="ECO:0000256" key="1">
    <source>
        <dbReference type="SAM" id="Phobius"/>
    </source>
</evidence>
<dbReference type="EMBL" id="CAADFC020000013">
    <property type="protein sequence ID" value="VIO71557.1"/>
    <property type="molecule type" value="Genomic_DNA"/>
</dbReference>
<evidence type="ECO:0000313" key="3">
    <source>
        <dbReference type="Proteomes" id="UP000328092"/>
    </source>
</evidence>
<keyword evidence="1" id="KW-1133">Transmembrane helix</keyword>
<reference evidence="2" key="1">
    <citation type="submission" date="2019-02" db="EMBL/GenBank/DDBJ databases">
        <authorList>
            <person name="Pothier F.J."/>
        </authorList>
    </citation>
    <scope>NUCLEOTIDE SEQUENCE</scope>
    <source>
        <strain evidence="2">CI-1B</strain>
    </source>
</reference>
<evidence type="ECO:0000313" key="2">
    <source>
        <dbReference type="EMBL" id="VIO71557.1"/>
    </source>
</evidence>
<dbReference type="AlphaFoldDB" id="A0A508TEH5"/>
<keyword evidence="3" id="KW-1185">Reference proteome</keyword>
<organism evidence="2 3">
    <name type="scientific">Bradyrhizobium ivorense</name>
    <dbReference type="NCBI Taxonomy" id="2511166"/>
    <lineage>
        <taxon>Bacteria</taxon>
        <taxon>Pseudomonadati</taxon>
        <taxon>Pseudomonadota</taxon>
        <taxon>Alphaproteobacteria</taxon>
        <taxon>Hyphomicrobiales</taxon>
        <taxon>Nitrobacteraceae</taxon>
        <taxon>Bradyrhizobium</taxon>
    </lineage>
</organism>
<name>A0A508TEH5_9BRAD</name>
<proteinExistence type="predicted"/>
<comment type="caution">
    <text evidence="2">The sequence shown here is derived from an EMBL/GenBank/DDBJ whole genome shotgun (WGS) entry which is preliminary data.</text>
</comment>
<keyword evidence="1" id="KW-0472">Membrane</keyword>
<sequence>MRPQSFLAIAVLIAMIGLGAFVAYEYVPH</sequence>